<dbReference type="CDD" id="cd02440">
    <property type="entry name" value="AdoMet_MTases"/>
    <property type="match status" value="1"/>
</dbReference>
<feature type="region of interest" description="Disordered" evidence="9">
    <location>
        <begin position="452"/>
        <end position="502"/>
    </location>
</feature>
<protein>
    <recommendedName>
        <fullName evidence="1">type I protein arginine methyltransferase</fullName>
        <ecNumber evidence="1">2.1.1.319</ecNumber>
    </recommendedName>
</protein>
<feature type="domain" description="Protein arginine N-methyltransferase" evidence="11">
    <location>
        <begin position="497"/>
        <end position="554"/>
    </location>
</feature>
<comment type="caution">
    <text evidence="12">The sequence shown here is derived from an EMBL/GenBank/DDBJ whole genome shotgun (WGS) entry which is preliminary data.</text>
</comment>
<dbReference type="EC" id="2.1.1.319" evidence="1"/>
<reference evidence="12 13" key="1">
    <citation type="submission" date="2024-01" db="EMBL/GenBank/DDBJ databases">
        <title>A draft genome for a cacao thread blight-causing isolate of Paramarasmius palmivorus.</title>
        <authorList>
            <person name="Baruah I.K."/>
            <person name="Bukari Y."/>
            <person name="Amoako-Attah I."/>
            <person name="Meinhardt L.W."/>
            <person name="Bailey B.A."/>
            <person name="Cohen S.P."/>
        </authorList>
    </citation>
    <scope>NUCLEOTIDE SEQUENCE [LARGE SCALE GENOMIC DNA]</scope>
    <source>
        <strain evidence="12 13">GH-12</strain>
    </source>
</reference>
<evidence type="ECO:0000256" key="2">
    <source>
        <dbReference type="ARBA" id="ARBA00022603"/>
    </source>
</evidence>
<evidence type="ECO:0000256" key="4">
    <source>
        <dbReference type="ARBA" id="ARBA00022691"/>
    </source>
</evidence>
<dbReference type="Proteomes" id="UP001383192">
    <property type="component" value="Unassembled WGS sequence"/>
</dbReference>
<evidence type="ECO:0000259" key="11">
    <source>
        <dbReference type="Pfam" id="PF22528"/>
    </source>
</evidence>
<keyword evidence="8" id="KW-0175">Coiled coil</keyword>
<evidence type="ECO:0000313" key="12">
    <source>
        <dbReference type="EMBL" id="KAK7025560.1"/>
    </source>
</evidence>
<dbReference type="GO" id="GO:0035242">
    <property type="term" value="F:protein-arginine omega-N asymmetric methyltransferase activity"/>
    <property type="evidence" value="ECO:0007669"/>
    <property type="project" value="UniProtKB-EC"/>
</dbReference>
<accession>A0AAW0BI02</accession>
<dbReference type="PANTHER" id="PTHR11006:SF53">
    <property type="entry name" value="PROTEIN ARGININE N-METHYLTRANSFERASE 3"/>
    <property type="match status" value="1"/>
</dbReference>
<dbReference type="PANTHER" id="PTHR11006">
    <property type="entry name" value="PROTEIN ARGININE N-METHYLTRANSFERASE"/>
    <property type="match status" value="1"/>
</dbReference>
<dbReference type="Pfam" id="PF22528">
    <property type="entry name" value="PRMT_C"/>
    <property type="match status" value="2"/>
</dbReference>
<keyword evidence="3 7" id="KW-0808">Transferase</keyword>
<dbReference type="InterPro" id="IPR036236">
    <property type="entry name" value="Znf_C2H2_sf"/>
</dbReference>
<feature type="domain" description="Methyltransferase" evidence="10">
    <location>
        <begin position="219"/>
        <end position="318"/>
    </location>
</feature>
<feature type="domain" description="Protein arginine N-methyltransferase" evidence="11">
    <location>
        <begin position="334"/>
        <end position="430"/>
    </location>
</feature>
<evidence type="ECO:0000256" key="5">
    <source>
        <dbReference type="ARBA" id="ARBA00047384"/>
    </source>
</evidence>
<dbReference type="EMBL" id="JAYKXP010000112">
    <property type="protein sequence ID" value="KAK7025560.1"/>
    <property type="molecule type" value="Genomic_DNA"/>
</dbReference>
<evidence type="ECO:0000313" key="13">
    <source>
        <dbReference type="Proteomes" id="UP001383192"/>
    </source>
</evidence>
<dbReference type="Pfam" id="PF13649">
    <property type="entry name" value="Methyltransf_25"/>
    <property type="match status" value="1"/>
</dbReference>
<keyword evidence="4 7" id="KW-0949">S-adenosyl-L-methionine</keyword>
<evidence type="ECO:0000256" key="8">
    <source>
        <dbReference type="SAM" id="Coils"/>
    </source>
</evidence>
<proteinExistence type="predicted"/>
<dbReference type="InterPro" id="IPR025799">
    <property type="entry name" value="Arg_MeTrfase"/>
</dbReference>
<evidence type="ECO:0000256" key="1">
    <source>
        <dbReference type="ARBA" id="ARBA00011925"/>
    </source>
</evidence>
<dbReference type="InterPro" id="IPR029063">
    <property type="entry name" value="SAM-dependent_MTases_sf"/>
</dbReference>
<dbReference type="Gene3D" id="2.70.160.11">
    <property type="entry name" value="Hnrnp arginine n-methyltransferase1"/>
    <property type="match status" value="1"/>
</dbReference>
<dbReference type="AlphaFoldDB" id="A0AAW0BI02"/>
<comment type="catalytic activity">
    <reaction evidence="6">
        <text>L-arginyl-[protein] + S-adenosyl-L-methionine = N(omega)-methyl-L-arginyl-[protein] + S-adenosyl-L-homocysteine + H(+)</text>
        <dbReference type="Rhea" id="RHEA:48100"/>
        <dbReference type="Rhea" id="RHEA-COMP:10532"/>
        <dbReference type="Rhea" id="RHEA-COMP:11990"/>
        <dbReference type="ChEBI" id="CHEBI:15378"/>
        <dbReference type="ChEBI" id="CHEBI:29965"/>
        <dbReference type="ChEBI" id="CHEBI:57856"/>
        <dbReference type="ChEBI" id="CHEBI:59789"/>
        <dbReference type="ChEBI" id="CHEBI:65280"/>
    </reaction>
    <physiologicalReaction direction="left-to-right" evidence="6">
        <dbReference type="Rhea" id="RHEA:48101"/>
    </physiologicalReaction>
</comment>
<feature type="compositionally biased region" description="Basic and acidic residues" evidence="9">
    <location>
        <begin position="467"/>
        <end position="494"/>
    </location>
</feature>
<dbReference type="InterPro" id="IPR041698">
    <property type="entry name" value="Methyltransf_25"/>
</dbReference>
<dbReference type="FunFam" id="3.40.50.150:FF:000003">
    <property type="entry name" value="Blast:Protein arginine N-methyltransferase 1"/>
    <property type="match status" value="1"/>
</dbReference>
<dbReference type="InterPro" id="IPR055135">
    <property type="entry name" value="PRMT_dom"/>
</dbReference>
<gene>
    <name evidence="12" type="ORF">VNI00_015913</name>
</gene>
<dbReference type="PROSITE" id="PS51678">
    <property type="entry name" value="SAM_MT_PRMT"/>
    <property type="match status" value="1"/>
</dbReference>
<comment type="catalytic activity">
    <reaction evidence="5">
        <text>L-arginyl-[protein] + 2 S-adenosyl-L-methionine = N(omega),N(omega)-dimethyl-L-arginyl-[protein] + 2 S-adenosyl-L-homocysteine + 2 H(+)</text>
        <dbReference type="Rhea" id="RHEA:48096"/>
        <dbReference type="Rhea" id="RHEA-COMP:10532"/>
        <dbReference type="Rhea" id="RHEA-COMP:11991"/>
        <dbReference type="ChEBI" id="CHEBI:15378"/>
        <dbReference type="ChEBI" id="CHEBI:29965"/>
        <dbReference type="ChEBI" id="CHEBI:57856"/>
        <dbReference type="ChEBI" id="CHEBI:59789"/>
        <dbReference type="ChEBI" id="CHEBI:61897"/>
        <dbReference type="EC" id="2.1.1.319"/>
    </reaction>
    <physiologicalReaction direction="left-to-right" evidence="5">
        <dbReference type="Rhea" id="RHEA:48097"/>
    </physiologicalReaction>
</comment>
<feature type="region of interest" description="Disordered" evidence="9">
    <location>
        <begin position="1"/>
        <end position="44"/>
    </location>
</feature>
<dbReference type="SUPFAM" id="SSF57667">
    <property type="entry name" value="beta-beta-alpha zinc fingers"/>
    <property type="match status" value="1"/>
</dbReference>
<feature type="compositionally biased region" description="Acidic residues" evidence="9">
    <location>
        <begin position="14"/>
        <end position="37"/>
    </location>
</feature>
<keyword evidence="2 7" id="KW-0489">Methyltransferase</keyword>
<feature type="coiled-coil region" evidence="8">
    <location>
        <begin position="131"/>
        <end position="172"/>
    </location>
</feature>
<sequence>MSIHLHAPSNLVEREDDEESVPSSEEDDDDQTWDDWVSDSNSRQPCRSLFEDKVFQNAEAALAYDKTTYGFNLDEKPTPENVSHLTGSESFFSSDEYLRPVVEDDPLLQLHSGDWSDSEDEAANSDPEKRIRVLEQKLAQTREEFNAYRALINQRLNLIEAASDERAEAEAKTRDDDSHYFESYGVNDIHAVMIQDKVRTSTYAHYILTTPAVFENATVLDVGCGTGILSLFAARAGAKRVIAVDASDIASKAEKIVRANGLENIITVVKGKIEDIQLPNDIEKVDVIISEWMGYALLYESMLDSVLVAKSRFLKPGGVMAPSQCKMMLGLCDASEIVKERISFWNDVYGFDLSVMAEGVPEEAIVDVVGPHTMLSDPYTVKDLYIPELSPRQLDFTSSFKLISTVQRRTKVTAFILYFDTFFTQSGKPVPPGTEVKNVGEDEAMVAEVWPVGGKPAPQRRASHHSLTRDSERRPQRRKTEDEQTAKGKEKETDVVTSFSTGPRSIPTHWKQTLFILREPFIADEGTVIAGQFCCKKSEENSRELEIEIRYIVKASEEEASEEQDVVVQIFKKYCHEPRASVTLCYSTSILSPGFMPSKSSSSSSNGAHLSSSRKATDVELVLEILHHITDDEQPEDKHIPHFHPPINGYDVPASKRVARFLDIIALFSVSQDKEVASATASFVHDHDKNSLGIVIYLVYNTESRARSRAEVIKHLKTLFSLVKRIPTPPAPHFPSQVKRGQPRVNIPNDVLEELFREVYQFGWDIFVERAAKEESRKAFEVVKEAVMKDRAYFTPVELILVRVLLMNISDIIDWYIARKDLELGLFILDIYRDWDRKGIVNGEDCNTKIIQRLDSFVRDVLGMDLQFRHWIPNLLEFHINTVRLIELVHCSTPTPYWLHGSFDVTILPNIHASSPYECKITPETIKTVIPKEIADNPAEHMSRFADTLLEKIEQRKNSRTAHAICAPKLSPTQSGLVIKRPPLTAHCKIAMLTYIHAFGLPVFPFLGGSELSCQACQEYIQAFNEVWNQRFHTRASHKKRYVPWTFPNVHPEFEEHKTVKRKVAEVLSSSLVIALNSYAFGLEENHS</sequence>
<dbReference type="Pfam" id="PF14441">
    <property type="entry name" value="OTT_1508_deam"/>
    <property type="match status" value="1"/>
</dbReference>
<evidence type="ECO:0000256" key="6">
    <source>
        <dbReference type="ARBA" id="ARBA00049303"/>
    </source>
</evidence>
<organism evidence="12 13">
    <name type="scientific">Paramarasmius palmivorus</name>
    <dbReference type="NCBI Taxonomy" id="297713"/>
    <lineage>
        <taxon>Eukaryota</taxon>
        <taxon>Fungi</taxon>
        <taxon>Dikarya</taxon>
        <taxon>Basidiomycota</taxon>
        <taxon>Agaricomycotina</taxon>
        <taxon>Agaricomycetes</taxon>
        <taxon>Agaricomycetidae</taxon>
        <taxon>Agaricales</taxon>
        <taxon>Marasmiineae</taxon>
        <taxon>Marasmiaceae</taxon>
        <taxon>Paramarasmius</taxon>
    </lineage>
</organism>
<evidence type="ECO:0000256" key="9">
    <source>
        <dbReference type="SAM" id="MobiDB-lite"/>
    </source>
</evidence>
<evidence type="ECO:0000256" key="3">
    <source>
        <dbReference type="ARBA" id="ARBA00022679"/>
    </source>
</evidence>
<dbReference type="Gene3D" id="3.40.50.150">
    <property type="entry name" value="Vaccinia Virus protein VP39"/>
    <property type="match status" value="1"/>
</dbReference>
<dbReference type="InterPro" id="IPR027796">
    <property type="entry name" value="OTT_1508_deam-like"/>
</dbReference>
<keyword evidence="13" id="KW-1185">Reference proteome</keyword>
<dbReference type="SUPFAM" id="SSF53335">
    <property type="entry name" value="S-adenosyl-L-methionine-dependent methyltransferases"/>
    <property type="match status" value="1"/>
</dbReference>
<dbReference type="GO" id="GO:0032259">
    <property type="term" value="P:methylation"/>
    <property type="evidence" value="ECO:0007669"/>
    <property type="project" value="UniProtKB-KW"/>
</dbReference>
<dbReference type="GO" id="GO:0005634">
    <property type="term" value="C:nucleus"/>
    <property type="evidence" value="ECO:0007669"/>
    <property type="project" value="TreeGrafter"/>
</dbReference>
<evidence type="ECO:0000256" key="7">
    <source>
        <dbReference type="PROSITE-ProRule" id="PRU01015"/>
    </source>
</evidence>
<evidence type="ECO:0000259" key="10">
    <source>
        <dbReference type="Pfam" id="PF13649"/>
    </source>
</evidence>
<name>A0AAW0BI02_9AGAR</name>
<dbReference type="GO" id="GO:0042054">
    <property type="term" value="F:histone methyltransferase activity"/>
    <property type="evidence" value="ECO:0007669"/>
    <property type="project" value="TreeGrafter"/>
</dbReference>